<feature type="region of interest" description="Disordered" evidence="1">
    <location>
        <begin position="254"/>
        <end position="279"/>
    </location>
</feature>
<reference evidence="2 3" key="1">
    <citation type="submission" date="2022-06" db="EMBL/GenBank/DDBJ databases">
        <title>Sequencing the genomes of 1000 actinobacteria strains.</title>
        <authorList>
            <person name="Klenk H.-P."/>
        </authorList>
    </citation>
    <scope>NUCLEOTIDE SEQUENCE [LARGE SCALE GENOMIC DNA]</scope>
    <source>
        <strain evidence="2 3">DSM 41656</strain>
    </source>
</reference>
<name>A0ABT1J901_9ACTN</name>
<evidence type="ECO:0000256" key="1">
    <source>
        <dbReference type="SAM" id="MobiDB-lite"/>
    </source>
</evidence>
<proteinExistence type="predicted"/>
<keyword evidence="3" id="KW-1185">Reference proteome</keyword>
<dbReference type="EMBL" id="JAMZDX010000008">
    <property type="protein sequence ID" value="MCP2313930.1"/>
    <property type="molecule type" value="Genomic_DNA"/>
</dbReference>
<protein>
    <submittedName>
        <fullName evidence="2">Uncharacterized protein</fullName>
    </submittedName>
</protein>
<dbReference type="RefSeq" id="WP_253804239.1">
    <property type="nucleotide sequence ID" value="NZ_BAAAUB010000029.1"/>
</dbReference>
<sequence length="326" mass="35704">MIPANRTTADTARAASLMGVSTGTFTNTRRWEKLRAQPISRPGAKTRFWDEEQLLAAVEEREIPLITPANPDEVFNLAVEDESVLELLRSFLTGYFTGSGSSAPVADGARIAPAADASFDRVEVFSVFAADEVPEAAEDAVVDVNVKLVAYNEKGAWPVNTQLRLEFTGGRWVVAALEREDEDDLFDLEEAYHLVPEDRRPTISTWRTYATSTNRKSTKLTSIPEADAEVHGVKHWKRSTITNWDQHDRFLQGEAKAGGRPAGSADRAPRRRTQPLLAQADARRAQLKELLAENPALTPAEAGAALGVSAERGRQLLKEAKAGTGQ</sequence>
<comment type="caution">
    <text evidence="2">The sequence shown here is derived from an EMBL/GenBank/DDBJ whole genome shotgun (WGS) entry which is preliminary data.</text>
</comment>
<organism evidence="2 3">
    <name type="scientific">Kitasatospora paracochleata</name>
    <dbReference type="NCBI Taxonomy" id="58354"/>
    <lineage>
        <taxon>Bacteria</taxon>
        <taxon>Bacillati</taxon>
        <taxon>Actinomycetota</taxon>
        <taxon>Actinomycetes</taxon>
        <taxon>Kitasatosporales</taxon>
        <taxon>Streptomycetaceae</taxon>
        <taxon>Kitasatospora</taxon>
    </lineage>
</organism>
<evidence type="ECO:0000313" key="2">
    <source>
        <dbReference type="EMBL" id="MCP2313930.1"/>
    </source>
</evidence>
<dbReference type="Proteomes" id="UP001206483">
    <property type="component" value="Unassembled WGS sequence"/>
</dbReference>
<accession>A0ABT1J901</accession>
<evidence type="ECO:0000313" key="3">
    <source>
        <dbReference type="Proteomes" id="UP001206483"/>
    </source>
</evidence>
<gene>
    <name evidence="2" type="ORF">FHR36_007129</name>
</gene>